<gene>
    <name evidence="1" type="primary">orf204</name>
</gene>
<keyword evidence="1" id="KW-0934">Plastid</keyword>
<geneLocation type="chloroplast" evidence="1"/>
<dbReference type="EMBL" id="MH591101">
    <property type="protein sequence ID" value="AYC64642.1"/>
    <property type="molecule type" value="Genomic_DNA"/>
</dbReference>
<keyword evidence="1" id="KW-0150">Chloroplast</keyword>
<proteinExistence type="predicted"/>
<dbReference type="AlphaFoldDB" id="A0A386AYX3"/>
<protein>
    <submittedName>
        <fullName evidence="1">Uncharacterized protein</fullName>
    </submittedName>
</protein>
<reference evidence="1" key="1">
    <citation type="submission" date="2018-07" db="EMBL/GenBank/DDBJ databases">
        <authorList>
            <person name="Quirk P.G."/>
            <person name="Krulwich T.A."/>
        </authorList>
    </citation>
    <scope>NUCLEOTIDE SEQUENCE</scope>
</reference>
<name>A0A386AYX3_9CHLO</name>
<accession>A0A386AYX3</accession>
<reference evidence="1" key="2">
    <citation type="journal article" date="2019" name="Mol. Phylogenet. Evol.">
        <title>Reassessment of the classification of bryopsidales (chlorophyta) based on chloroplast phylogenomic analyses.</title>
        <authorList>
            <person name="Cremen M.C."/>
            <person name="Leliaert F."/>
            <person name="West J."/>
            <person name="Lam D.W."/>
            <person name="Shimada S."/>
            <person name="Lopez-Bautista J.M."/>
            <person name="Verbruggen H."/>
        </authorList>
    </citation>
    <scope>NUCLEOTIDE SEQUENCE</scope>
</reference>
<organism evidence="1">
    <name type="scientific">Halimeda minima</name>
    <dbReference type="NCBI Taxonomy" id="170427"/>
    <lineage>
        <taxon>Eukaryota</taxon>
        <taxon>Viridiplantae</taxon>
        <taxon>Chlorophyta</taxon>
        <taxon>core chlorophytes</taxon>
        <taxon>Ulvophyceae</taxon>
        <taxon>TCBD clade</taxon>
        <taxon>Bryopsidales</taxon>
        <taxon>Halimedineae</taxon>
        <taxon>Halimedaceae</taxon>
        <taxon>Halimedeae</taxon>
        <taxon>Halimeda</taxon>
    </lineage>
</organism>
<evidence type="ECO:0000313" key="1">
    <source>
        <dbReference type="EMBL" id="AYC64642.1"/>
    </source>
</evidence>
<sequence>MASNELMWTLVEGNILTVELNYLVFNRSHKVQFFFVVKTGGPLKASPLTITAFFRNLSKIFIPEVCSQELIWESTKLTHLEGSLKLSEDAQTNTELEKPEPLAEAASLEVDMENRLRVSFVRYNQNAPIFFYLYRENLETKKLASALLQMTQEDLNIEGSDGPVGLRFAGLTNSSQVTENQFVVSISCKKQPIPKKQVYNKEEL</sequence>